<keyword evidence="3" id="KW-1185">Reference proteome</keyword>
<reference evidence="2 3" key="1">
    <citation type="submission" date="2011-11" db="EMBL/GenBank/DDBJ databases">
        <title>Complete sequence of Spirochaeta sp. grapes.</title>
        <authorList>
            <consortium name="US DOE Joint Genome Institute"/>
            <person name="Lucas S."/>
            <person name="Han J."/>
            <person name="Lapidus A."/>
            <person name="Cheng J.-F."/>
            <person name="Goodwin L."/>
            <person name="Pitluck S."/>
            <person name="Peters L."/>
            <person name="Ovchinnikova G."/>
            <person name="Munk A.C."/>
            <person name="Detter J.C."/>
            <person name="Han C."/>
            <person name="Tapia R."/>
            <person name="Land M."/>
            <person name="Hauser L."/>
            <person name="Kyrpides N."/>
            <person name="Ivanova N."/>
            <person name="Pagani I."/>
            <person name="Ritalahtilisa K."/>
            <person name="Loeffler F."/>
            <person name="Woyke T."/>
        </authorList>
    </citation>
    <scope>NUCLEOTIDE SEQUENCE [LARGE SCALE GENOMIC DNA]</scope>
    <source>
        <strain evidence="3">ATCC BAA-1885 / DSM 22778 / Grapes</strain>
    </source>
</reference>
<dbReference type="InterPro" id="IPR001387">
    <property type="entry name" value="Cro/C1-type_HTH"/>
</dbReference>
<dbReference type="PANTHER" id="PTHR18964">
    <property type="entry name" value="ROK (REPRESSOR, ORF, KINASE) FAMILY"/>
    <property type="match status" value="1"/>
</dbReference>
<dbReference type="EMBL" id="CP003155">
    <property type="protein sequence ID" value="AEV28513.1"/>
    <property type="molecule type" value="Genomic_DNA"/>
</dbReference>
<dbReference type="RefSeq" id="WP_014269362.1">
    <property type="nucleotide sequence ID" value="NC_016633.1"/>
</dbReference>
<keyword evidence="2" id="KW-0418">Kinase</keyword>
<dbReference type="SUPFAM" id="SSF46785">
    <property type="entry name" value="Winged helix' DNA-binding domain"/>
    <property type="match status" value="1"/>
</dbReference>
<dbReference type="Gene3D" id="1.10.10.10">
    <property type="entry name" value="Winged helix-like DNA-binding domain superfamily/Winged helix DNA-binding domain"/>
    <property type="match status" value="1"/>
</dbReference>
<dbReference type="InterPro" id="IPR043129">
    <property type="entry name" value="ATPase_NBD"/>
</dbReference>
<protein>
    <submittedName>
        <fullName evidence="2">Transcriptional regulator/sugar kinase</fullName>
    </submittedName>
</protein>
<dbReference type="STRING" id="158190.SpiGrapes_0671"/>
<dbReference type="eggNOG" id="COG1940">
    <property type="taxonomic scope" value="Bacteria"/>
</dbReference>
<name>G8QY08_SPHPG</name>
<dbReference type="InterPro" id="IPR036390">
    <property type="entry name" value="WH_DNA-bd_sf"/>
</dbReference>
<dbReference type="GO" id="GO:0016301">
    <property type="term" value="F:kinase activity"/>
    <property type="evidence" value="ECO:0007669"/>
    <property type="project" value="UniProtKB-KW"/>
</dbReference>
<dbReference type="AlphaFoldDB" id="G8QY08"/>
<dbReference type="KEGG" id="sgp:SpiGrapes_0671"/>
<evidence type="ECO:0000313" key="2">
    <source>
        <dbReference type="EMBL" id="AEV28513.1"/>
    </source>
</evidence>
<evidence type="ECO:0000256" key="1">
    <source>
        <dbReference type="ARBA" id="ARBA00006479"/>
    </source>
</evidence>
<sequence>MSLPRRTRIINSSRVIRQLWIEEELSRAELAKRLGLNKSSMSSIVNDLIEQQVLLECDEKQVGPKGGRKATGLQLNKDHFFVLGIEIRSDSYTALAVDLEGAILFSETLPKGFVAKSFCEDITALLDGLVGRLKWLERPLLGVGIGFSGIVDGDSQTITRSVSLDFTQPFDFAKQLASRFDFPVILENDANCGAWGEVVFQRKRRLKNFLFVLIEFWKCYSDIDGSAQPTVGIGFGFDGKIYRGNHSMAGEFKSVFNRESQDKHQIVLKKGTSPNYQLADDLDALQDYIREVCGNIAFLVNTLDIGNVFIGGDIEKFRSFMPEMLKLALMQNSLDGDDNGCQIQFSSLGYQAVSFGAAALVLDKVLMNLEPLEDAALSPHFPLFFVNT</sequence>
<dbReference type="InterPro" id="IPR036388">
    <property type="entry name" value="WH-like_DNA-bd_sf"/>
</dbReference>
<proteinExistence type="inferred from homology"/>
<comment type="similarity">
    <text evidence="1">Belongs to the ROK (NagC/XylR) family.</text>
</comment>
<dbReference type="Pfam" id="PF00480">
    <property type="entry name" value="ROK"/>
    <property type="match status" value="1"/>
</dbReference>
<dbReference type="CDD" id="cd23763">
    <property type="entry name" value="ASKHA_ATPase_ROK"/>
    <property type="match status" value="1"/>
</dbReference>
<gene>
    <name evidence="2" type="ordered locus">SpiGrapes_0671</name>
</gene>
<keyword evidence="2" id="KW-0808">Transferase</keyword>
<dbReference type="HOGENOM" id="CLU_036604_13_5_12"/>
<dbReference type="Proteomes" id="UP000005632">
    <property type="component" value="Chromosome"/>
</dbReference>
<accession>G8QY08</accession>
<dbReference type="CDD" id="cd00093">
    <property type="entry name" value="HTH_XRE"/>
    <property type="match status" value="1"/>
</dbReference>
<dbReference type="InterPro" id="IPR000600">
    <property type="entry name" value="ROK"/>
</dbReference>
<dbReference type="Gene3D" id="3.30.420.40">
    <property type="match status" value="2"/>
</dbReference>
<dbReference type="OrthoDB" id="369851at2"/>
<organism evidence="2 3">
    <name type="scientific">Sphaerochaeta pleomorpha (strain ATCC BAA-1885 / DSM 22778 / Grapes)</name>
    <dbReference type="NCBI Taxonomy" id="158190"/>
    <lineage>
        <taxon>Bacteria</taxon>
        <taxon>Pseudomonadati</taxon>
        <taxon>Spirochaetota</taxon>
        <taxon>Spirochaetia</taxon>
        <taxon>Spirochaetales</taxon>
        <taxon>Sphaerochaetaceae</taxon>
        <taxon>Sphaerochaeta</taxon>
    </lineage>
</organism>
<evidence type="ECO:0000313" key="3">
    <source>
        <dbReference type="Proteomes" id="UP000005632"/>
    </source>
</evidence>
<dbReference type="SUPFAM" id="SSF53067">
    <property type="entry name" value="Actin-like ATPase domain"/>
    <property type="match status" value="1"/>
</dbReference>
<dbReference type="PANTHER" id="PTHR18964:SF149">
    <property type="entry name" value="BIFUNCTIONAL UDP-N-ACETYLGLUCOSAMINE 2-EPIMERASE_N-ACETYLMANNOSAMINE KINASE"/>
    <property type="match status" value="1"/>
</dbReference>